<evidence type="ECO:0000256" key="3">
    <source>
        <dbReference type="PROSITE-ProRule" id="PRU00023"/>
    </source>
</evidence>
<dbReference type="SUPFAM" id="SSF48403">
    <property type="entry name" value="Ankyrin repeat"/>
    <property type="match status" value="1"/>
</dbReference>
<dbReference type="PROSITE" id="PS50088">
    <property type="entry name" value="ANK_REPEAT"/>
    <property type="match status" value="5"/>
</dbReference>
<dbReference type="SMART" id="SM00248">
    <property type="entry name" value="ANK"/>
    <property type="match status" value="7"/>
</dbReference>
<protein>
    <submittedName>
        <fullName evidence="4">Ankyrin repeat domain-containing protein 50</fullName>
    </submittedName>
</protein>
<proteinExistence type="predicted"/>
<gene>
    <name evidence="4" type="primary">ANKRD50_3</name>
    <name evidence="4" type="ORF">G6M90_00g063670</name>
</gene>
<feature type="repeat" description="ANK" evidence="3">
    <location>
        <begin position="216"/>
        <end position="248"/>
    </location>
</feature>
<evidence type="ECO:0000313" key="4">
    <source>
        <dbReference type="EMBL" id="QLI69044.1"/>
    </source>
</evidence>
<dbReference type="PANTHER" id="PTHR24201">
    <property type="entry name" value="ANK_REP_REGION DOMAIN-CONTAINING PROTEIN"/>
    <property type="match status" value="1"/>
</dbReference>
<keyword evidence="5" id="KW-1185">Reference proteome</keyword>
<evidence type="ECO:0000313" key="5">
    <source>
        <dbReference type="Proteomes" id="UP000510686"/>
    </source>
</evidence>
<keyword evidence="1" id="KW-0677">Repeat</keyword>
<dbReference type="Pfam" id="PF12796">
    <property type="entry name" value="Ank_2"/>
    <property type="match status" value="2"/>
</dbReference>
<reference evidence="4 5" key="1">
    <citation type="submission" date="2020-07" db="EMBL/GenBank/DDBJ databases">
        <title>Telomere length de novo assembly of all 7 chromosomes of the fungus, Metarhizium brunneum, using a novel assembly pipeline.</title>
        <authorList>
            <person name="Saud z."/>
            <person name="Kortsinoglou A."/>
            <person name="Kouvelis V.N."/>
            <person name="Butt T.M."/>
        </authorList>
    </citation>
    <scope>NUCLEOTIDE SEQUENCE [LARGE SCALE GENOMIC DNA]</scope>
    <source>
        <strain evidence="4 5">4556</strain>
    </source>
</reference>
<dbReference type="PROSITE" id="PS50297">
    <property type="entry name" value="ANK_REP_REGION"/>
    <property type="match status" value="4"/>
</dbReference>
<sequence length="432" mass="48287">MHSPSSWESRNWMRSPEVIGSVCAGLVTIDKDSDTVRLVHYTAQTYFERSWTEFFPGAHTNLAKLCLTCYTEIALLHKGYGHGIRAEALFLSPCHITYVSFSVFESGFCKTDKDFRRRLQTNRFYDYAAGNWGYHAYGASSDVDGLILQFLESGGKRSSSTQVIIPDEDDYCFHDCLSELTEMTGLHVAAYFGLRTSIIALLEGGYRYEADIKDSHGRTPLWLAAEEGHDKVAGLLLENGASPNPINDYERTPLWLAVKKGHEVVVKLLLGNGADADLRRTGFFDNGVTPLHPGAEKGSDTIVRLLLKKEKHYEVAKLLLESVADVEPREYEGRTLPWQDMEKEHYDMVKLLLENGADPDSKNDQGRTPLWLAAENGHDAMVKLLLYHGADIKVKDTFGQALHTCAIRYGHESIVKLLLDNGAGMEAKSTYG</sequence>
<evidence type="ECO:0000256" key="2">
    <source>
        <dbReference type="ARBA" id="ARBA00023043"/>
    </source>
</evidence>
<keyword evidence="2 3" id="KW-0040">ANK repeat</keyword>
<dbReference type="EMBL" id="CP058934">
    <property type="protein sequence ID" value="QLI69044.1"/>
    <property type="molecule type" value="Genomic_DNA"/>
</dbReference>
<accession>A0A7D5YYA8</accession>
<dbReference type="KEGG" id="mbrn:26244467"/>
<dbReference type="InterPro" id="IPR036770">
    <property type="entry name" value="Ankyrin_rpt-contain_sf"/>
</dbReference>
<dbReference type="AlphaFoldDB" id="A0A7D5YYA8"/>
<organism evidence="4 5">
    <name type="scientific">Metarhizium brunneum</name>
    <dbReference type="NCBI Taxonomy" id="500148"/>
    <lineage>
        <taxon>Eukaryota</taxon>
        <taxon>Fungi</taxon>
        <taxon>Dikarya</taxon>
        <taxon>Ascomycota</taxon>
        <taxon>Pezizomycotina</taxon>
        <taxon>Sordariomycetes</taxon>
        <taxon>Hypocreomycetidae</taxon>
        <taxon>Hypocreales</taxon>
        <taxon>Clavicipitaceae</taxon>
        <taxon>Metarhizium</taxon>
    </lineage>
</organism>
<dbReference type="InterPro" id="IPR002110">
    <property type="entry name" value="Ankyrin_rpt"/>
</dbReference>
<name>A0A7D5YYA8_9HYPO</name>
<feature type="repeat" description="ANK" evidence="3">
    <location>
        <begin position="332"/>
        <end position="364"/>
    </location>
</feature>
<dbReference type="GeneID" id="26244467"/>
<dbReference type="PRINTS" id="PR01415">
    <property type="entry name" value="ANKYRIN"/>
</dbReference>
<dbReference type="Gene3D" id="1.25.40.20">
    <property type="entry name" value="Ankyrin repeat-containing domain"/>
    <property type="match status" value="3"/>
</dbReference>
<dbReference type="Proteomes" id="UP000510686">
    <property type="component" value="Chromosome 3"/>
</dbReference>
<dbReference type="InterPro" id="IPR050776">
    <property type="entry name" value="Ank_Repeat/CDKN_Inhibitor"/>
</dbReference>
<feature type="repeat" description="ANK" evidence="3">
    <location>
        <begin position="249"/>
        <end position="281"/>
    </location>
</feature>
<dbReference type="RefSeq" id="XP_014542518.2">
    <property type="nucleotide sequence ID" value="XM_014687032.2"/>
</dbReference>
<feature type="repeat" description="ANK" evidence="3">
    <location>
        <begin position="286"/>
        <end position="309"/>
    </location>
</feature>
<evidence type="ECO:0000256" key="1">
    <source>
        <dbReference type="ARBA" id="ARBA00022737"/>
    </source>
</evidence>
<feature type="repeat" description="ANK" evidence="3">
    <location>
        <begin position="365"/>
        <end position="397"/>
    </location>
</feature>
<dbReference type="OrthoDB" id="4955385at2759"/>